<dbReference type="Bgee" id="ENSLACG00000010876">
    <property type="expression patterns" value="Expressed in pectoral fin and 6 other cell types or tissues"/>
</dbReference>
<feature type="domain" description="FCP1 homology" evidence="8">
    <location>
        <begin position="303"/>
        <end position="462"/>
    </location>
</feature>
<dbReference type="GO" id="GO:0007160">
    <property type="term" value="P:cell-matrix adhesion"/>
    <property type="evidence" value="ECO:0007669"/>
    <property type="project" value="TreeGrafter"/>
</dbReference>
<dbReference type="InterPro" id="IPR026664">
    <property type="entry name" value="Stereocilin-rel"/>
</dbReference>
<protein>
    <submittedName>
        <fullName evidence="9">CTD small phosphatase like 2</fullName>
    </submittedName>
</protein>
<dbReference type="GeneTree" id="ENSGT01040000240503"/>
<keyword evidence="10" id="KW-1185">Reference proteome</keyword>
<comment type="function">
    <text evidence="5">Probable phosphatase.</text>
</comment>
<dbReference type="NCBIfam" id="TIGR02251">
    <property type="entry name" value="HIF-SF_euk"/>
    <property type="match status" value="1"/>
</dbReference>
<keyword evidence="3" id="KW-0904">Protein phosphatase</keyword>
<dbReference type="EMBL" id="AFYH01104515">
    <property type="status" value="NOT_ANNOTATED_CDS"/>
    <property type="molecule type" value="Genomic_DNA"/>
</dbReference>
<dbReference type="FunFam" id="3.40.50.1000:FF:000015">
    <property type="entry name" value="CTD small phosphatase-like protein 2"/>
    <property type="match status" value="1"/>
</dbReference>
<dbReference type="EMBL" id="AFYH01104520">
    <property type="status" value="NOT_ANNOTATED_CDS"/>
    <property type="molecule type" value="Genomic_DNA"/>
</dbReference>
<organism evidence="9 10">
    <name type="scientific">Latimeria chalumnae</name>
    <name type="common">Coelacanth</name>
    <dbReference type="NCBI Taxonomy" id="7897"/>
    <lineage>
        <taxon>Eukaryota</taxon>
        <taxon>Metazoa</taxon>
        <taxon>Chordata</taxon>
        <taxon>Craniata</taxon>
        <taxon>Vertebrata</taxon>
        <taxon>Euteleostomi</taxon>
        <taxon>Coelacanthiformes</taxon>
        <taxon>Coelacanthidae</taxon>
        <taxon>Latimeria</taxon>
    </lineage>
</organism>
<dbReference type="Proteomes" id="UP000008672">
    <property type="component" value="Unassembled WGS sequence"/>
</dbReference>
<evidence type="ECO:0000313" key="9">
    <source>
        <dbReference type="Ensembl" id="ENSLACP00000012353.1"/>
    </source>
</evidence>
<dbReference type="InterPro" id="IPR023214">
    <property type="entry name" value="HAD_sf"/>
</dbReference>
<dbReference type="EMBL" id="AFYH01104519">
    <property type="status" value="NOT_ANNOTATED_CDS"/>
    <property type="molecule type" value="Genomic_DNA"/>
</dbReference>
<dbReference type="GO" id="GO:0004721">
    <property type="term" value="F:phosphoprotein phosphatase activity"/>
    <property type="evidence" value="ECO:0007669"/>
    <property type="project" value="UniProtKB-KW"/>
</dbReference>
<comment type="similarity">
    <text evidence="6">Belongs to the CTDSPL2 family.</text>
</comment>
<evidence type="ECO:0000256" key="4">
    <source>
        <dbReference type="ARBA" id="ARBA00023180"/>
    </source>
</evidence>
<proteinExistence type="inferred from homology"/>
<keyword evidence="1" id="KW-0732">Signal</keyword>
<evidence type="ECO:0000256" key="3">
    <source>
        <dbReference type="ARBA" id="ARBA00022912"/>
    </source>
</evidence>
<dbReference type="SMART" id="SM00577">
    <property type="entry name" value="CPDc"/>
    <property type="match status" value="1"/>
</dbReference>
<dbReference type="InParanoid" id="H3ART2"/>
<dbReference type="Pfam" id="PF03031">
    <property type="entry name" value="NIF"/>
    <property type="match status" value="1"/>
</dbReference>
<dbReference type="InterPro" id="IPR004274">
    <property type="entry name" value="FCP1_dom"/>
</dbReference>
<reference evidence="10" key="1">
    <citation type="submission" date="2011-08" db="EMBL/GenBank/DDBJ databases">
        <title>The draft genome of Latimeria chalumnae.</title>
        <authorList>
            <person name="Di Palma F."/>
            <person name="Alfoldi J."/>
            <person name="Johnson J."/>
            <person name="Berlin A."/>
            <person name="Gnerre S."/>
            <person name="Jaffe D."/>
            <person name="MacCallum I."/>
            <person name="Young S."/>
            <person name="Walker B.J."/>
            <person name="Lander E."/>
            <person name="Lindblad-Toh K."/>
        </authorList>
    </citation>
    <scope>NUCLEOTIDE SEQUENCE [LARGE SCALE GENOMIC DNA]</scope>
    <source>
        <strain evidence="10">Wild caught</strain>
    </source>
</reference>
<keyword evidence="4" id="KW-0325">Glycoprotein</keyword>
<dbReference type="InterPro" id="IPR011948">
    <property type="entry name" value="Dullard_phosphatase"/>
</dbReference>
<feature type="compositionally biased region" description="Polar residues" evidence="7">
    <location>
        <begin position="8"/>
        <end position="18"/>
    </location>
</feature>
<evidence type="ECO:0000256" key="2">
    <source>
        <dbReference type="ARBA" id="ARBA00022801"/>
    </source>
</evidence>
<dbReference type="PROSITE" id="PS50969">
    <property type="entry name" value="FCP1"/>
    <property type="match status" value="1"/>
</dbReference>
<name>H3ART2_LATCH</name>
<sequence>MRLRTRKASQQSSPAHSQRASRTKRKHSDVDDDAPAGGEAQKSETGLLSSIKKFIRGSAPKVEQENPAKRSRIERDLDNNLITSTPRTDEKPNKSLSRVRRKSQVNGEAGNYNANKHTKQNGKLEDNTEAGSPPRTTLLGTIFSPVFNFFSPASKNGTSGSDSPGQAVEAEEIVKQLDMEQVDEITTSTATSTNGAVYSSQPAPVRCAVDNGSEVVVNSADRDLPPLTGGKKRVSGWFKPAFTVSYPLNLAPVSPDSGYSSAHAEATYEEDWEVFDPYYFIKHVPPLTEEQLNRKPALPLKTRSTPDFSLVLDLDETLVHCSLNELEDAALTFPVLFQDVIYQVYVRLRPFFREFLERMSQIYEIILFTASKKVYADKLLNILDPKKQLVRHRLFREHCVCVQGNYIKDLNILGRDLSKTIIIDNSPQAFAYQLSNGIPIESWFMDKNDNELLKLVPFLEKLVELKTLILLRIFEMYLNIFKGIWASLCCLSSVFTEKVQVSIPTLSGGIFFFLTKIKQPKNLYHSNVADDLGQQLPTYFSCILSGKEECESYIAFAEDVSTQDLLGPIQKSWRTAGLEDLTPLLTKLLDFINNVPERFIQRVLKDSVLKVIDLILKELELLIPIPNLDKNGQCSQGNLKHLLLWGIENNLVWNFQDLSLSFYNLQSVVSKSCNDSSSCARLMTSRSGTDLFKFIETCSQHNFTNVNSTFCSKRYQQYHNVTWLYKLCSFLTSLTANQTSQLGDKLCASVVSSYSYFHTGIVSYINSCERKINAIRTSAAENIQALLCSYDTWTNPSSVDSTTVAFCSKNDQENFIHTVCYNDIVLFDLLEKTENTWLSEFCSNFSNIEMVSQPSLMEACTYSKWFKESAHSSIVAYCWMVDYDNLNEFLCENRDLALNLTLSPSNFWLTLNCSSLNQSDESNILGNLKDRCSYNEWNLASLDPTMVELCAEQDSDNFGNIVCSNFTVLWELMKNQNNSWVADFCTNFSNPFDYSVSYHDNNNDCNYSTWNEEMVDPFAVGICWEHDQVNFKKIVCTDKQLLEKLLQVTVNSWLKFSCNYENDSSTIVKPEHLICDYSNWKDPSSVNTSFIIFCSEHHENFVEAVCSNSTLLMGLLGNSYNSWLSAFCAHFFSPGNYSSFNCGNNSGFDSNMTCLYETWLDEIIDSTIIALCWDHDQINFNKFVCTNKDLLSKLTQNPDNTWLMHSCIIFTNSSSSSSSETQFCFVKEMVNQLNWTCNLDISTLCLEDSFQLKSITYLILCGMENIGITLHNSATEELSEAFHEALSKIIIILVILEDSQLLTLDLTKYVKNNVIQNVMTYLEQEEHFLKKKELLQCFGEYFGLTIKDFTLVMQGISITAARKMLHLLAIGWNYLKDVDDYFQAMISVFLPRFVKTDSTIFLDLAPLLSYMSPSAILNLPPLQENQLVLKVINSKLKILSLNQKKAFGQWLGNSKVFNDVASLLATYLEQVNNMLQYLPMEKFQQLSATQLCDNLSSLMTAVISLVQERFIVDRLLKDYEYLSLQDIINLGELICHTSPKDLTSYKQNQTIFTVIKTNLLQCIRKGFIAPTEELAIFLFDVSSKTNAGTLSSQQLLDLVDVLPALGLPFLRQLHSKQVLMVLPNITFVPFSPVQARELVDKIFQNNSLVPLETMKNLGSLLIGVSPSLLKATPTNILLQILPTVYTYEDQFSPVQKFIITDKIWGSSNLTNWLQFLDPLLSETPLVSVMSWSNILLSNINVGSQRTWNIQQAKSLFREAFKTHKITEDFFFLLGTIAHGADCQILKRLLTNSSTIRVLRFLRDLPVALHTSMKRCIVDESSNFFFSVELLEDMGSEVVVELPLSKLRRFPNNMLQRFKKIICEAPLSFLKLPKTKQILIMERIVQQMDMYDGEFSEDEFKSLGVLATVVIDEIFANISRTFLKYNLEEIKGYCFDKEKTFILGKIFQEKAMFGPVSNWSSVMLDSLGRLTFFLQKSTMQNLSKSLMTIDRIEMLFWSQKQWERSDQGSICMQNMEQFDFEELFRKQQFMLQYFLGMLRRRRSLQTDVIPTCSNIRATLPSAWSIDLLTDMSSENFINCLEIIGQDQYLSFSELSMLLETVKHIYGPASSLTPKVIEQLRRVALQFTDKELEKLNLSDLAAVSALGRITEWNLNQLSLLYTAFQNSAKQATTDLDSVSIVALGCIICGIKTSGIRMLNPVEFSKAVLWIGRLKLGCNEEQLEALTRLLAHPLAFGFVSEWKSEVFIEIGAVAAGLRDFELSALVKEQIEGLSPLAIGIIPPKRFSIVFSAAQIEMFSYEQAAAITYSQFNLLDSKQQNALMAVLSSWEDKLMDIRG</sequence>
<feature type="compositionally biased region" description="Basic and acidic residues" evidence="7">
    <location>
        <begin position="62"/>
        <end position="78"/>
    </location>
</feature>
<dbReference type="Gene3D" id="3.40.50.1000">
    <property type="entry name" value="HAD superfamily/HAD-like"/>
    <property type="match status" value="1"/>
</dbReference>
<dbReference type="STRING" id="7897.ENSLACP00000012353"/>
<dbReference type="EMBL" id="AFYH01104521">
    <property type="status" value="NOT_ANNOTATED_CDS"/>
    <property type="molecule type" value="Genomic_DNA"/>
</dbReference>
<dbReference type="PANTHER" id="PTHR23412">
    <property type="entry name" value="STEREOCILIN RELATED"/>
    <property type="match status" value="1"/>
</dbReference>
<evidence type="ECO:0000256" key="5">
    <source>
        <dbReference type="ARBA" id="ARBA00037324"/>
    </source>
</evidence>
<evidence type="ECO:0000313" key="10">
    <source>
        <dbReference type="Proteomes" id="UP000008672"/>
    </source>
</evidence>
<gene>
    <name evidence="9" type="primary">LOC102360498</name>
</gene>
<keyword evidence="2" id="KW-0378">Hydrolase</keyword>
<dbReference type="EMBL" id="AFYH01104517">
    <property type="status" value="NOT_ANNOTATED_CDS"/>
    <property type="molecule type" value="Genomic_DNA"/>
</dbReference>
<reference evidence="9" key="3">
    <citation type="submission" date="2025-09" db="UniProtKB">
        <authorList>
            <consortium name="Ensembl"/>
        </authorList>
    </citation>
    <scope>IDENTIFICATION</scope>
</reference>
<dbReference type="GO" id="GO:0005634">
    <property type="term" value="C:nucleus"/>
    <property type="evidence" value="ECO:0007669"/>
    <property type="project" value="UniProtKB-ARBA"/>
</dbReference>
<dbReference type="PANTHER" id="PTHR23412:SF19">
    <property type="entry name" value="STEREOCILIN 1"/>
    <property type="match status" value="1"/>
</dbReference>
<dbReference type="Pfam" id="PF21058">
    <property type="entry name" value="Stereocilin"/>
    <property type="match status" value="1"/>
</dbReference>
<evidence type="ECO:0000259" key="8">
    <source>
        <dbReference type="PROSITE" id="PS50969"/>
    </source>
</evidence>
<evidence type="ECO:0000256" key="7">
    <source>
        <dbReference type="SAM" id="MobiDB-lite"/>
    </source>
</evidence>
<reference evidence="9" key="2">
    <citation type="submission" date="2025-08" db="UniProtKB">
        <authorList>
            <consortium name="Ensembl"/>
        </authorList>
    </citation>
    <scope>IDENTIFICATION</scope>
</reference>
<dbReference type="OMA" id="LCSDNER"/>
<evidence type="ECO:0000256" key="1">
    <source>
        <dbReference type="ARBA" id="ARBA00022729"/>
    </source>
</evidence>
<dbReference type="InterPro" id="IPR036412">
    <property type="entry name" value="HAD-like_sf"/>
</dbReference>
<dbReference type="EMBL" id="AFYH01104522">
    <property type="status" value="NOT_ANNOTATED_CDS"/>
    <property type="molecule type" value="Genomic_DNA"/>
</dbReference>
<dbReference type="CDD" id="cd07521">
    <property type="entry name" value="HAD_FCP1-like"/>
    <property type="match status" value="1"/>
</dbReference>
<dbReference type="HOGENOM" id="CLU_229827_0_0_1"/>
<evidence type="ECO:0000256" key="6">
    <source>
        <dbReference type="ARBA" id="ARBA00038355"/>
    </source>
</evidence>
<dbReference type="InterPro" id="IPR048992">
    <property type="entry name" value="Stereocilin_LRR"/>
</dbReference>
<dbReference type="EMBL" id="AFYH01104516">
    <property type="status" value="NOT_ANNOTATED_CDS"/>
    <property type="molecule type" value="Genomic_DNA"/>
</dbReference>
<dbReference type="Ensembl" id="ENSLACT00000012446.1">
    <property type="protein sequence ID" value="ENSLACP00000012353.1"/>
    <property type="gene ID" value="ENSLACG00000010876.1"/>
</dbReference>
<dbReference type="SUPFAM" id="SSF56784">
    <property type="entry name" value="HAD-like"/>
    <property type="match status" value="1"/>
</dbReference>
<dbReference type="GO" id="GO:0009986">
    <property type="term" value="C:cell surface"/>
    <property type="evidence" value="ECO:0007669"/>
    <property type="project" value="TreeGrafter"/>
</dbReference>
<dbReference type="EMBL" id="AFYH01104518">
    <property type="status" value="NOT_ANNOTATED_CDS"/>
    <property type="molecule type" value="Genomic_DNA"/>
</dbReference>
<feature type="region of interest" description="Disordered" evidence="7">
    <location>
        <begin position="1"/>
        <end position="135"/>
    </location>
</feature>
<accession>H3ART2</accession>
<dbReference type="eggNOG" id="KOG1605">
    <property type="taxonomic scope" value="Eukaryota"/>
</dbReference>